<dbReference type="AlphaFoldDB" id="A0A1E5T788"/>
<feature type="transmembrane region" description="Helical" evidence="6">
    <location>
        <begin position="417"/>
        <end position="441"/>
    </location>
</feature>
<feature type="domain" description="MacB-like periplasmic core" evidence="8">
    <location>
        <begin position="14"/>
        <end position="185"/>
    </location>
</feature>
<dbReference type="OrthoDB" id="9775544at2"/>
<evidence type="ECO:0000259" key="8">
    <source>
        <dbReference type="Pfam" id="PF12704"/>
    </source>
</evidence>
<keyword evidence="2" id="KW-1003">Cell membrane</keyword>
<dbReference type="Pfam" id="PF02687">
    <property type="entry name" value="FtsX"/>
    <property type="match status" value="2"/>
</dbReference>
<evidence type="ECO:0000256" key="4">
    <source>
        <dbReference type="ARBA" id="ARBA00022989"/>
    </source>
</evidence>
<feature type="transmembrane region" description="Helical" evidence="6">
    <location>
        <begin position="710"/>
        <end position="733"/>
    </location>
</feature>
<feature type="transmembrane region" description="Helical" evidence="6">
    <location>
        <begin position="763"/>
        <end position="786"/>
    </location>
</feature>
<dbReference type="PANTHER" id="PTHR30287">
    <property type="entry name" value="MEMBRANE COMPONENT OF PREDICTED ABC SUPERFAMILY METABOLITE UPTAKE TRANSPORTER"/>
    <property type="match status" value="1"/>
</dbReference>
<gene>
    <name evidence="9" type="ORF">BFP71_03025</name>
</gene>
<comment type="subcellular location">
    <subcellularLocation>
        <location evidence="1">Cell membrane</location>
        <topology evidence="1">Multi-pass membrane protein</topology>
    </subcellularLocation>
</comment>
<evidence type="ECO:0000256" key="6">
    <source>
        <dbReference type="SAM" id="Phobius"/>
    </source>
</evidence>
<evidence type="ECO:0000256" key="1">
    <source>
        <dbReference type="ARBA" id="ARBA00004651"/>
    </source>
</evidence>
<keyword evidence="4 6" id="KW-1133">Transmembrane helix</keyword>
<evidence type="ECO:0000313" key="10">
    <source>
        <dbReference type="Proteomes" id="UP000095552"/>
    </source>
</evidence>
<dbReference type="PANTHER" id="PTHR30287:SF1">
    <property type="entry name" value="INNER MEMBRANE PROTEIN"/>
    <property type="match status" value="1"/>
</dbReference>
<feature type="transmembrane region" description="Helical" evidence="6">
    <location>
        <begin position="340"/>
        <end position="361"/>
    </location>
</feature>
<evidence type="ECO:0000256" key="2">
    <source>
        <dbReference type="ARBA" id="ARBA00022475"/>
    </source>
</evidence>
<feature type="transmembrane region" description="Helical" evidence="6">
    <location>
        <begin position="295"/>
        <end position="320"/>
    </location>
</feature>
<feature type="transmembrane region" description="Helical" evidence="6">
    <location>
        <begin position="250"/>
        <end position="274"/>
    </location>
</feature>
<keyword evidence="5 6" id="KW-0472">Membrane</keyword>
<keyword evidence="10" id="KW-1185">Reference proteome</keyword>
<protein>
    <submittedName>
        <fullName evidence="9">ABC transporter permease</fullName>
    </submittedName>
</protein>
<accession>A0A1E5T788</accession>
<feature type="transmembrane region" description="Helical" evidence="6">
    <location>
        <begin position="468"/>
        <end position="487"/>
    </location>
</feature>
<evidence type="ECO:0000259" key="7">
    <source>
        <dbReference type="Pfam" id="PF02687"/>
    </source>
</evidence>
<feature type="domain" description="ABC3 transporter permease C-terminal" evidence="7">
    <location>
        <begin position="714"/>
        <end position="828"/>
    </location>
</feature>
<evidence type="ECO:0000313" key="9">
    <source>
        <dbReference type="EMBL" id="OEK07239.1"/>
    </source>
</evidence>
<feature type="transmembrane region" description="Helical" evidence="6">
    <location>
        <begin position="12"/>
        <end position="33"/>
    </location>
</feature>
<evidence type="ECO:0000256" key="5">
    <source>
        <dbReference type="ARBA" id="ARBA00023136"/>
    </source>
</evidence>
<dbReference type="InterPro" id="IPR003838">
    <property type="entry name" value="ABC3_permease_C"/>
</dbReference>
<proteinExistence type="predicted"/>
<feature type="transmembrane region" description="Helical" evidence="6">
    <location>
        <begin position="392"/>
        <end position="411"/>
    </location>
</feature>
<keyword evidence="3 6" id="KW-0812">Transmembrane</keyword>
<sequence>MAWRDARKSKSRLLLFISSIVIGIAALVAINSFSDNLQSDINNQAKELLGADLELASNDPNFSYAIIDSMQTEVSYENSFASMIFFPKNQESRLVDVRSLEGGFPYYGKLETEPATAEATFRDGLPKALVDKSVLVQYNVGIGDSIKIGQVTFKIEGALISSPSQSMGATLVAPAVYIPMSFLNQTGLITRGSRVYYRRFYKFIDPPSDFDIDEQIRADSDSLRLWKISSETIRERKEDTGRTFEDLADFLNLVAFVALLLGCVGVASAVHIYIKEKIRLVAILRCLGASGKDAFYIYLTQIGIFGLLGSVLGALAGTFIQTILPRIFAEFLPVDVTIALSWTSIIGGVVTGLFMSILFALSPLVSIRKASPLITLRGVDEKNTRKLDKAQALIYTTIFVFVISFAFIQIGSLIDSLWFTLFIALAFGFLALIAKAFMWLVKKFFPSSWSYVWRQSLANLYRPNNQTLILISSIGLGTALITTLYFIQSLLISQVEITTNEDRPNLMVFDIQSHQVEALTQLAKESNLPIMQSVPVVTMRLKSINGLSYQKAMEDTIRNFRGGMFRREWRVTYRDSLIASEEIVQGSLQRYNPASDSLPAVSLEDDYVTRNRLELGDTLVWNVQGVPIATILSSTREIDWNRVQTNFLGLFPNNVLESAPQFHVLITRVQSVEEGALFQREVVKNYPNVSVIDVGLILNTLDDILDKIAFVIRFMALFSILTGLLVLISSVILSKFQRIKESVLLRTMGATRNQILSINSLEYFFLGSLASLSGILLAMLGSWGLAYYSFDSTFVPNLLPIALVYIIITGLTIIIGLINSRGIISKPPLEVLRNEIQ</sequence>
<dbReference type="GO" id="GO:0005886">
    <property type="term" value="C:plasma membrane"/>
    <property type="evidence" value="ECO:0007669"/>
    <property type="project" value="UniProtKB-SubCell"/>
</dbReference>
<dbReference type="Pfam" id="PF12704">
    <property type="entry name" value="MacB_PCD"/>
    <property type="match status" value="1"/>
</dbReference>
<evidence type="ECO:0000256" key="3">
    <source>
        <dbReference type="ARBA" id="ARBA00022692"/>
    </source>
</evidence>
<dbReference type="InterPro" id="IPR038766">
    <property type="entry name" value="Membrane_comp_ABC_pdt"/>
</dbReference>
<reference evidence="9 10" key="1">
    <citation type="submission" date="2016-08" db="EMBL/GenBank/DDBJ databases">
        <title>Draft genome of Fabibacter sp. strain SK-8.</title>
        <authorList>
            <person name="Wong S.-K."/>
            <person name="Hamasaki K."/>
            <person name="Yoshizawa S."/>
        </authorList>
    </citation>
    <scope>NUCLEOTIDE SEQUENCE [LARGE SCALE GENOMIC DNA]</scope>
    <source>
        <strain evidence="9 10">SK-8</strain>
    </source>
</reference>
<name>A0A1E5T788_9BACT</name>
<feature type="transmembrane region" description="Helical" evidence="6">
    <location>
        <begin position="798"/>
        <end position="818"/>
    </location>
</feature>
<dbReference type="Proteomes" id="UP000095552">
    <property type="component" value="Unassembled WGS sequence"/>
</dbReference>
<comment type="caution">
    <text evidence="9">The sequence shown here is derived from an EMBL/GenBank/DDBJ whole genome shotgun (WGS) entry which is preliminary data.</text>
</comment>
<dbReference type="InterPro" id="IPR025857">
    <property type="entry name" value="MacB_PCD"/>
</dbReference>
<dbReference type="STRING" id="1563681.BFP71_03025"/>
<organism evidence="9 10">
    <name type="scientific">Roseivirga misakiensis</name>
    <dbReference type="NCBI Taxonomy" id="1563681"/>
    <lineage>
        <taxon>Bacteria</taxon>
        <taxon>Pseudomonadati</taxon>
        <taxon>Bacteroidota</taxon>
        <taxon>Cytophagia</taxon>
        <taxon>Cytophagales</taxon>
        <taxon>Roseivirgaceae</taxon>
        <taxon>Roseivirga</taxon>
    </lineage>
</organism>
<dbReference type="EMBL" id="MDGQ01000003">
    <property type="protein sequence ID" value="OEK07239.1"/>
    <property type="molecule type" value="Genomic_DNA"/>
</dbReference>
<feature type="domain" description="ABC3 transporter permease C-terminal" evidence="7">
    <location>
        <begin position="253"/>
        <end position="372"/>
    </location>
</feature>